<evidence type="ECO:0000256" key="5">
    <source>
        <dbReference type="SAM" id="MobiDB-lite"/>
    </source>
</evidence>
<feature type="compositionally biased region" description="Low complexity" evidence="5">
    <location>
        <begin position="39"/>
        <end position="48"/>
    </location>
</feature>
<evidence type="ECO:0000256" key="3">
    <source>
        <dbReference type="ARBA" id="ARBA00022989"/>
    </source>
</evidence>
<comment type="subcellular location">
    <subcellularLocation>
        <location evidence="1">Membrane</location>
        <topology evidence="1">Multi-pass membrane protein</topology>
    </subcellularLocation>
</comment>
<feature type="domain" description="TM2" evidence="7">
    <location>
        <begin position="59"/>
        <end position="102"/>
    </location>
</feature>
<proteinExistence type="predicted"/>
<evidence type="ECO:0000256" key="2">
    <source>
        <dbReference type="ARBA" id="ARBA00022692"/>
    </source>
</evidence>
<evidence type="ECO:0000313" key="9">
    <source>
        <dbReference type="Proteomes" id="UP000315750"/>
    </source>
</evidence>
<protein>
    <submittedName>
        <fullName evidence="8">TM2 domain protein</fullName>
    </submittedName>
</protein>
<keyword evidence="9" id="KW-1185">Reference proteome</keyword>
<evidence type="ECO:0000256" key="6">
    <source>
        <dbReference type="SAM" id="Phobius"/>
    </source>
</evidence>
<dbReference type="GO" id="GO:0016020">
    <property type="term" value="C:membrane"/>
    <property type="evidence" value="ECO:0007669"/>
    <property type="project" value="UniProtKB-SubCell"/>
</dbReference>
<reference evidence="8 9" key="1">
    <citation type="submission" date="2019-02" db="EMBL/GenBank/DDBJ databases">
        <title>Deep-cultivation of Planctomycetes and their phenomic and genomic characterization uncovers novel biology.</title>
        <authorList>
            <person name="Wiegand S."/>
            <person name="Jogler M."/>
            <person name="Boedeker C."/>
            <person name="Pinto D."/>
            <person name="Vollmers J."/>
            <person name="Rivas-Marin E."/>
            <person name="Kohn T."/>
            <person name="Peeters S.H."/>
            <person name="Heuer A."/>
            <person name="Rast P."/>
            <person name="Oberbeckmann S."/>
            <person name="Bunk B."/>
            <person name="Jeske O."/>
            <person name="Meyerdierks A."/>
            <person name="Storesund J.E."/>
            <person name="Kallscheuer N."/>
            <person name="Luecker S."/>
            <person name="Lage O.M."/>
            <person name="Pohl T."/>
            <person name="Merkel B.J."/>
            <person name="Hornburger P."/>
            <person name="Mueller R.-W."/>
            <person name="Bruemmer F."/>
            <person name="Labrenz M."/>
            <person name="Spormann A.M."/>
            <person name="Op den Camp H."/>
            <person name="Overmann J."/>
            <person name="Amann R."/>
            <person name="Jetten M.S.M."/>
            <person name="Mascher T."/>
            <person name="Medema M.H."/>
            <person name="Devos D.P."/>
            <person name="Kaster A.-K."/>
            <person name="Ovreas L."/>
            <person name="Rohde M."/>
            <person name="Galperin M.Y."/>
            <person name="Jogler C."/>
        </authorList>
    </citation>
    <scope>NUCLEOTIDE SEQUENCE [LARGE SCALE GENOMIC DNA]</scope>
    <source>
        <strain evidence="8 9">Pan181</strain>
    </source>
</reference>
<accession>A0A518ASJ9</accession>
<keyword evidence="3 6" id="KW-1133">Transmembrane helix</keyword>
<dbReference type="EMBL" id="CP036278">
    <property type="protein sequence ID" value="QDU57702.1"/>
    <property type="molecule type" value="Genomic_DNA"/>
</dbReference>
<dbReference type="Proteomes" id="UP000315750">
    <property type="component" value="Chromosome"/>
</dbReference>
<gene>
    <name evidence="8" type="ORF">Pan181_39240</name>
</gene>
<organism evidence="8 9">
    <name type="scientific">Aeoliella mucimassa</name>
    <dbReference type="NCBI Taxonomy" id="2527972"/>
    <lineage>
        <taxon>Bacteria</taxon>
        <taxon>Pseudomonadati</taxon>
        <taxon>Planctomycetota</taxon>
        <taxon>Planctomycetia</taxon>
        <taxon>Pirellulales</taxon>
        <taxon>Lacipirellulaceae</taxon>
        <taxon>Aeoliella</taxon>
    </lineage>
</organism>
<evidence type="ECO:0000259" key="7">
    <source>
        <dbReference type="Pfam" id="PF05154"/>
    </source>
</evidence>
<feature type="region of interest" description="Disordered" evidence="5">
    <location>
        <begin position="34"/>
        <end position="53"/>
    </location>
</feature>
<keyword evidence="4 6" id="KW-0472">Membrane</keyword>
<feature type="transmembrane region" description="Helical" evidence="6">
    <location>
        <begin position="60"/>
        <end position="79"/>
    </location>
</feature>
<evidence type="ECO:0000256" key="4">
    <source>
        <dbReference type="ARBA" id="ARBA00023136"/>
    </source>
</evidence>
<dbReference type="AlphaFoldDB" id="A0A518ASJ9"/>
<name>A0A518ASJ9_9BACT</name>
<dbReference type="KEGG" id="amuc:Pan181_39240"/>
<sequence>MDFRKDVLVWRDGMADWVEAVDLGGLEVELPPPAPPTSPYASPQTTSTHQFKGDSNGTKIVAGLCGIFLGWLGVHKFVYGATTPGIIMLLITICTCGWAAIIVWGIGAVEGIIYLTKSDQDFEEEYMIGKKGWF</sequence>
<dbReference type="InterPro" id="IPR007829">
    <property type="entry name" value="TM2"/>
</dbReference>
<keyword evidence="2 6" id="KW-0812">Transmembrane</keyword>
<evidence type="ECO:0000313" key="8">
    <source>
        <dbReference type="EMBL" id="QDU57702.1"/>
    </source>
</evidence>
<feature type="transmembrane region" description="Helical" evidence="6">
    <location>
        <begin position="85"/>
        <end position="109"/>
    </location>
</feature>
<dbReference type="Pfam" id="PF05154">
    <property type="entry name" value="TM2"/>
    <property type="match status" value="1"/>
</dbReference>
<evidence type="ECO:0000256" key="1">
    <source>
        <dbReference type="ARBA" id="ARBA00004141"/>
    </source>
</evidence>
<dbReference type="RefSeq" id="WP_197528506.1">
    <property type="nucleotide sequence ID" value="NZ_CP036278.1"/>
</dbReference>